<dbReference type="InterPro" id="IPR006665">
    <property type="entry name" value="OmpA-like"/>
</dbReference>
<evidence type="ECO:0000256" key="4">
    <source>
        <dbReference type="PROSITE-ProRule" id="PRU00473"/>
    </source>
</evidence>
<dbReference type="InterPro" id="IPR036737">
    <property type="entry name" value="OmpA-like_sf"/>
</dbReference>
<evidence type="ECO:0000313" key="8">
    <source>
        <dbReference type="Proteomes" id="UP001165343"/>
    </source>
</evidence>
<evidence type="ECO:0000256" key="3">
    <source>
        <dbReference type="ARBA" id="ARBA00023237"/>
    </source>
</evidence>
<evidence type="ECO:0000256" key="1">
    <source>
        <dbReference type="ARBA" id="ARBA00004442"/>
    </source>
</evidence>
<keyword evidence="2 4" id="KW-0472">Membrane</keyword>
<accession>A0ABT0RFU1</accession>
<name>A0ABT0RFU1_9SPHN</name>
<dbReference type="PANTHER" id="PTHR30329">
    <property type="entry name" value="STATOR ELEMENT OF FLAGELLAR MOTOR COMPLEX"/>
    <property type="match status" value="1"/>
</dbReference>
<dbReference type="InterPro" id="IPR050330">
    <property type="entry name" value="Bact_OuterMem_StrucFunc"/>
</dbReference>
<comment type="caution">
    <text evidence="7">The sequence shown here is derived from an EMBL/GenBank/DDBJ whole genome shotgun (WGS) entry which is preliminary data.</text>
</comment>
<keyword evidence="3" id="KW-0998">Cell outer membrane</keyword>
<evidence type="ECO:0000259" key="6">
    <source>
        <dbReference type="PROSITE" id="PS51123"/>
    </source>
</evidence>
<evidence type="ECO:0000313" key="7">
    <source>
        <dbReference type="EMBL" id="MCL6679142.1"/>
    </source>
</evidence>
<dbReference type="PRINTS" id="PR01021">
    <property type="entry name" value="OMPADOMAIN"/>
</dbReference>
<reference evidence="7" key="1">
    <citation type="submission" date="2022-05" db="EMBL/GenBank/DDBJ databases">
        <authorList>
            <person name="Jo J.-H."/>
            <person name="Im W.-T."/>
        </authorList>
    </citation>
    <scope>NUCLEOTIDE SEQUENCE</scope>
    <source>
        <strain evidence="7">RG327</strain>
    </source>
</reference>
<dbReference type="PROSITE" id="PS51123">
    <property type="entry name" value="OMPA_2"/>
    <property type="match status" value="1"/>
</dbReference>
<dbReference type="Gene3D" id="3.30.1330.60">
    <property type="entry name" value="OmpA-like domain"/>
    <property type="match status" value="1"/>
</dbReference>
<protein>
    <submittedName>
        <fullName evidence="7">OmpA family protein</fullName>
    </submittedName>
</protein>
<feature type="chain" id="PRO_5047096529" evidence="5">
    <location>
        <begin position="25"/>
        <end position="259"/>
    </location>
</feature>
<dbReference type="SUPFAM" id="SSF103088">
    <property type="entry name" value="OmpA-like"/>
    <property type="match status" value="1"/>
</dbReference>
<keyword evidence="8" id="KW-1185">Reference proteome</keyword>
<dbReference type="EMBL" id="JAMGBC010000001">
    <property type="protein sequence ID" value="MCL6679142.1"/>
    <property type="molecule type" value="Genomic_DNA"/>
</dbReference>
<dbReference type="RefSeq" id="WP_249868058.1">
    <property type="nucleotide sequence ID" value="NZ_JAMGBC010000001.1"/>
</dbReference>
<keyword evidence="5" id="KW-0732">Signal</keyword>
<sequence length="259" mass="27382">MSRLNRNLLAAALLAAAFQTPAIAAPVKVQGVVVTNQNGQLTIKTPNGDQTIVLPPNTPIRSISGVFGGQKEEVSHAALLPGLPVTIEGDDSSGRVVAGKVDYKASDYKTAVQINAGVQETARREAELRSAYSKMGDWDIRAEENIYFKTGSAAISAADKDRLMEIAGKAKGIKGYVVSVLGYADPRGNAAANERLSNRRAQAVINYLKQSGHLLPGRVLSASAMGEMNIPIDKADATAHASARRVTVRVLTSSAHLQP</sequence>
<evidence type="ECO:0000256" key="5">
    <source>
        <dbReference type="SAM" id="SignalP"/>
    </source>
</evidence>
<gene>
    <name evidence="7" type="ORF">LZ519_07415</name>
</gene>
<proteinExistence type="predicted"/>
<comment type="subcellular location">
    <subcellularLocation>
        <location evidence="1">Cell outer membrane</location>
    </subcellularLocation>
</comment>
<feature type="domain" description="OmpA-like" evidence="6">
    <location>
        <begin position="135"/>
        <end position="254"/>
    </location>
</feature>
<evidence type="ECO:0000256" key="2">
    <source>
        <dbReference type="ARBA" id="ARBA00023136"/>
    </source>
</evidence>
<dbReference type="Pfam" id="PF00691">
    <property type="entry name" value="OmpA"/>
    <property type="match status" value="1"/>
</dbReference>
<feature type="signal peptide" evidence="5">
    <location>
        <begin position="1"/>
        <end position="24"/>
    </location>
</feature>
<dbReference type="CDD" id="cd07185">
    <property type="entry name" value="OmpA_C-like"/>
    <property type="match status" value="1"/>
</dbReference>
<dbReference type="Proteomes" id="UP001165343">
    <property type="component" value="Unassembled WGS sequence"/>
</dbReference>
<dbReference type="InterPro" id="IPR006664">
    <property type="entry name" value="OMP_bac"/>
</dbReference>
<dbReference type="PANTHER" id="PTHR30329:SF21">
    <property type="entry name" value="LIPOPROTEIN YIAD-RELATED"/>
    <property type="match status" value="1"/>
</dbReference>
<organism evidence="7 8">
    <name type="scientific">Sphingomonas anseongensis</name>
    <dbReference type="NCBI Taxonomy" id="2908207"/>
    <lineage>
        <taxon>Bacteria</taxon>
        <taxon>Pseudomonadati</taxon>
        <taxon>Pseudomonadota</taxon>
        <taxon>Alphaproteobacteria</taxon>
        <taxon>Sphingomonadales</taxon>
        <taxon>Sphingomonadaceae</taxon>
        <taxon>Sphingomonas</taxon>
    </lineage>
</organism>